<dbReference type="RefSeq" id="WP_100787376.1">
    <property type="nucleotide sequence ID" value="NZ_NPDU01000024.1"/>
</dbReference>
<dbReference type="Proteomes" id="UP000232188">
    <property type="component" value="Unassembled WGS sequence"/>
</dbReference>
<dbReference type="EMBL" id="NPDV01000022">
    <property type="protein sequence ID" value="PJZ51581.1"/>
    <property type="molecule type" value="Genomic_DNA"/>
</dbReference>
<keyword evidence="3" id="KW-1185">Reference proteome</keyword>
<organism evidence="1 4">
    <name type="scientific">Leptospira adleri</name>
    <dbReference type="NCBI Taxonomy" id="2023186"/>
    <lineage>
        <taxon>Bacteria</taxon>
        <taxon>Pseudomonadati</taxon>
        <taxon>Spirochaetota</taxon>
        <taxon>Spirochaetia</taxon>
        <taxon>Leptospirales</taxon>
        <taxon>Leptospiraceae</taxon>
        <taxon>Leptospira</taxon>
    </lineage>
</organism>
<dbReference type="Proteomes" id="UP000232149">
    <property type="component" value="Unassembled WGS sequence"/>
</dbReference>
<evidence type="ECO:0000313" key="1">
    <source>
        <dbReference type="EMBL" id="PJZ51581.1"/>
    </source>
</evidence>
<evidence type="ECO:0000313" key="2">
    <source>
        <dbReference type="EMBL" id="PJZ61910.1"/>
    </source>
</evidence>
<comment type="caution">
    <text evidence="1">The sequence shown here is derived from an EMBL/GenBank/DDBJ whole genome shotgun (WGS) entry which is preliminary data.</text>
</comment>
<accession>A0A2M9YJ60</accession>
<protein>
    <submittedName>
        <fullName evidence="1">Uncharacterized protein</fullName>
    </submittedName>
</protein>
<name>A0A2M9YJ60_9LEPT</name>
<reference evidence="3 4" key="1">
    <citation type="submission" date="2017-07" db="EMBL/GenBank/DDBJ databases">
        <title>Leptospira spp. isolated from tropical soils.</title>
        <authorList>
            <person name="Thibeaux R."/>
            <person name="Iraola G."/>
            <person name="Ferres I."/>
            <person name="Bierque E."/>
            <person name="Girault D."/>
            <person name="Soupe-Gilbert M.-E."/>
            <person name="Picardeau M."/>
            <person name="Goarant C."/>
        </authorList>
    </citation>
    <scope>NUCLEOTIDE SEQUENCE [LARGE SCALE GENOMIC DNA]</scope>
    <source>
        <strain evidence="1 4">FH2-B-C1</strain>
        <strain evidence="2 3">FH2-B-D1</strain>
    </source>
</reference>
<dbReference type="AlphaFoldDB" id="A0A2M9YJ60"/>
<evidence type="ECO:0000313" key="3">
    <source>
        <dbReference type="Proteomes" id="UP000232149"/>
    </source>
</evidence>
<gene>
    <name evidence="2" type="ORF">CH376_10930</name>
    <name evidence="1" type="ORF">CH380_19235</name>
</gene>
<proteinExistence type="predicted"/>
<evidence type="ECO:0000313" key="4">
    <source>
        <dbReference type="Proteomes" id="UP000232188"/>
    </source>
</evidence>
<dbReference type="EMBL" id="NPDU01000024">
    <property type="protein sequence ID" value="PJZ61910.1"/>
    <property type="molecule type" value="Genomic_DNA"/>
</dbReference>
<sequence>MFEDLLKALGLGVCIGVYTFVKHLYDKWVEKKAIENNKKKSLGKIELVLNINSMVQDRLALLRDHYSASRAKVFQFHNGEYYLNGAGVEKFSMSHISVKPGMAVPYNFEEYYTKKEISMSVELIKPICDSSFYYLKTDDLPETSRWRRIFRFNDIKAHLFAKIDYQGFAEGFISISWHDDLEHDTDPTEIIRAAEEIGLLLRTDK</sequence>